<dbReference type="Proteomes" id="UP000184603">
    <property type="component" value="Unassembled WGS sequence"/>
</dbReference>
<sequence length="106" mass="12224">MFTIDMIFDQMFPMLSEISWDLGTVLTGMVFLWLIAEAATLLWEMIDGRLQGHVARRNADTYLSRAEEARRARDTNAAGSAAWMQQDMVYKRFLRKSADSSVKGWR</sequence>
<dbReference type="EMBL" id="FRFE01000004">
    <property type="protein sequence ID" value="SHO45294.1"/>
    <property type="molecule type" value="Genomic_DNA"/>
</dbReference>
<evidence type="ECO:0000256" key="1">
    <source>
        <dbReference type="SAM" id="Phobius"/>
    </source>
</evidence>
<name>A0A1M7Y0U6_9BACT</name>
<reference evidence="2 3" key="1">
    <citation type="submission" date="2016-12" db="EMBL/GenBank/DDBJ databases">
        <authorList>
            <person name="Song W.-J."/>
            <person name="Kurnit D.M."/>
        </authorList>
    </citation>
    <scope>NUCLEOTIDE SEQUENCE [LARGE SCALE GENOMIC DNA]</scope>
    <source>
        <strain evidence="2 3">DSM 18488</strain>
    </source>
</reference>
<evidence type="ECO:0000313" key="2">
    <source>
        <dbReference type="EMBL" id="SHO45294.1"/>
    </source>
</evidence>
<accession>A0A1M7Y0U6</accession>
<gene>
    <name evidence="2" type="ORF">SAMN02745220_01025</name>
</gene>
<feature type="transmembrane region" description="Helical" evidence="1">
    <location>
        <begin position="20"/>
        <end position="43"/>
    </location>
</feature>
<protein>
    <submittedName>
        <fullName evidence="2">Uncharacterized protein</fullName>
    </submittedName>
</protein>
<keyword evidence="1" id="KW-0812">Transmembrane</keyword>
<dbReference type="STRING" id="1121416.SAMN02745220_01025"/>
<dbReference type="AlphaFoldDB" id="A0A1M7Y0U6"/>
<dbReference type="RefSeq" id="WP_073612381.1">
    <property type="nucleotide sequence ID" value="NZ_FRFE01000004.1"/>
</dbReference>
<organism evidence="2 3">
    <name type="scientific">Desulfopila aestuarii DSM 18488</name>
    <dbReference type="NCBI Taxonomy" id="1121416"/>
    <lineage>
        <taxon>Bacteria</taxon>
        <taxon>Pseudomonadati</taxon>
        <taxon>Thermodesulfobacteriota</taxon>
        <taxon>Desulfobulbia</taxon>
        <taxon>Desulfobulbales</taxon>
        <taxon>Desulfocapsaceae</taxon>
        <taxon>Desulfopila</taxon>
    </lineage>
</organism>
<keyword evidence="1" id="KW-1133">Transmembrane helix</keyword>
<keyword evidence="3" id="KW-1185">Reference proteome</keyword>
<keyword evidence="1" id="KW-0472">Membrane</keyword>
<evidence type="ECO:0000313" key="3">
    <source>
        <dbReference type="Proteomes" id="UP000184603"/>
    </source>
</evidence>
<proteinExistence type="predicted"/>